<evidence type="ECO:0000259" key="1">
    <source>
        <dbReference type="Pfam" id="PF07299"/>
    </source>
</evidence>
<dbReference type="Gene3D" id="1.20.1280.250">
    <property type="match status" value="1"/>
</dbReference>
<evidence type="ECO:0000313" key="4">
    <source>
        <dbReference type="Proteomes" id="UP001596022"/>
    </source>
</evidence>
<dbReference type="Pfam" id="PF07299">
    <property type="entry name" value="EF-G-binding_N"/>
    <property type="match status" value="1"/>
</dbReference>
<name>A0ABV9GP19_9BACL</name>
<gene>
    <name evidence="3" type="ORF">ACFO4N_07990</name>
</gene>
<dbReference type="Proteomes" id="UP001596022">
    <property type="component" value="Unassembled WGS sequence"/>
</dbReference>
<sequence>MENVNAVNTNVDAFIRNDQYNFIKVQTRDLVRGHKTANDTNVLNAFKLSSLEKVLSLFPDISSKQRTLLSKLMEIEENSEAERFLTELRPYVIPFQPVTEKAVKKLFPKVKKLKVPAFEKMDFKAYSFIGWDDVATGRKYILADSDGKLIAIQGTFKHSNKKGVCTICHGIEEVGLFMTRVKSGKETYKNRGNYICCDSEKCNQNLTNIAQLNDFIARLKK</sequence>
<evidence type="ECO:0000259" key="2">
    <source>
        <dbReference type="Pfam" id="PF16571"/>
    </source>
</evidence>
<keyword evidence="4" id="KW-1185">Reference proteome</keyword>
<reference evidence="4" key="1">
    <citation type="journal article" date="2019" name="Int. J. Syst. Evol. Microbiol.">
        <title>The Global Catalogue of Microorganisms (GCM) 10K type strain sequencing project: providing services to taxonomists for standard genome sequencing and annotation.</title>
        <authorList>
            <consortium name="The Broad Institute Genomics Platform"/>
            <consortium name="The Broad Institute Genome Sequencing Center for Infectious Disease"/>
            <person name="Wu L."/>
            <person name="Ma J."/>
        </authorList>
    </citation>
    <scope>NUCLEOTIDE SEQUENCE [LARGE SCALE GENOMIC DNA]</scope>
    <source>
        <strain evidence="4">CGMCC 1.16306</strain>
    </source>
</reference>
<evidence type="ECO:0000313" key="3">
    <source>
        <dbReference type="EMBL" id="MFC4618676.1"/>
    </source>
</evidence>
<accession>A0ABV9GP19</accession>
<dbReference type="RefSeq" id="WP_376845721.1">
    <property type="nucleotide sequence ID" value="NZ_JBHSFW010000002.1"/>
</dbReference>
<dbReference type="InterPro" id="IPR038344">
    <property type="entry name" value="EF-G_N_sf"/>
</dbReference>
<feature type="domain" description="Elongation factor G-binding protein C-terminal treble-clef zinc-finger" evidence="2">
    <location>
        <begin position="110"/>
        <end position="210"/>
    </location>
</feature>
<dbReference type="EMBL" id="JBHSFW010000002">
    <property type="protein sequence ID" value="MFC4618676.1"/>
    <property type="molecule type" value="Genomic_DNA"/>
</dbReference>
<protein>
    <submittedName>
        <fullName evidence="3">FusB/FusC family EF-G-binding protein</fullName>
    </submittedName>
</protein>
<feature type="domain" description="Elongation factor G-binding protein N-terminal" evidence="1">
    <location>
        <begin position="14"/>
        <end position="96"/>
    </location>
</feature>
<dbReference type="CDD" id="cd16342">
    <property type="entry name" value="FusC_FusB"/>
    <property type="match status" value="1"/>
</dbReference>
<organism evidence="3 4">
    <name type="scientific">Camelliibacillus cellulosilyticus</name>
    <dbReference type="NCBI Taxonomy" id="2174486"/>
    <lineage>
        <taxon>Bacteria</taxon>
        <taxon>Bacillati</taxon>
        <taxon>Bacillota</taxon>
        <taxon>Bacilli</taxon>
        <taxon>Bacillales</taxon>
        <taxon>Sporolactobacillaceae</taxon>
        <taxon>Camelliibacillus</taxon>
    </lineage>
</organism>
<comment type="caution">
    <text evidence="3">The sequence shown here is derived from an EMBL/GenBank/DDBJ whole genome shotgun (WGS) entry which is preliminary data.</text>
</comment>
<proteinExistence type="predicted"/>
<dbReference type="Pfam" id="PF16571">
    <property type="entry name" value="FBP_C"/>
    <property type="match status" value="1"/>
</dbReference>
<dbReference type="InterPro" id="IPR010841">
    <property type="entry name" value="EF-G-binding_N"/>
</dbReference>
<dbReference type="InterPro" id="IPR032330">
    <property type="entry name" value="EF-G-binding_C"/>
</dbReference>